<dbReference type="InterPro" id="IPR039425">
    <property type="entry name" value="RNA_pol_sigma-70-like"/>
</dbReference>
<dbReference type="Proteomes" id="UP000318626">
    <property type="component" value="Chromosome"/>
</dbReference>
<dbReference type="Gene3D" id="1.10.10.10">
    <property type="entry name" value="Winged helix-like DNA-binding domain superfamily/Winged helix DNA-binding domain"/>
    <property type="match status" value="1"/>
</dbReference>
<evidence type="ECO:0000313" key="9">
    <source>
        <dbReference type="EMBL" id="QDU73342.1"/>
    </source>
</evidence>
<feature type="domain" description="RNA polymerase sigma factor 70 region 4 type 2" evidence="8">
    <location>
        <begin position="122"/>
        <end position="173"/>
    </location>
</feature>
<sequence length="188" mass="21815">MEHSRRASSTPPAENRGDTLETHFSGLHGELLGTLYHLLGNMDDAHDALQETFIKCWRNREQLPEIENVRAWIFRIAVNTGRDMRMTAWRRKRQALGDQQQDVPSKEATPEHYAHRSEQMERLRIAVSELRDEEREVFLLRQNGDLTYEAIADALSIPLGTVKTRMRMALSHLREHLAPQESPRKNPL</sequence>
<evidence type="ECO:0000256" key="3">
    <source>
        <dbReference type="ARBA" id="ARBA00023082"/>
    </source>
</evidence>
<keyword evidence="5" id="KW-0804">Transcription</keyword>
<dbReference type="CDD" id="cd06171">
    <property type="entry name" value="Sigma70_r4"/>
    <property type="match status" value="1"/>
</dbReference>
<dbReference type="GO" id="GO:0003677">
    <property type="term" value="F:DNA binding"/>
    <property type="evidence" value="ECO:0007669"/>
    <property type="project" value="UniProtKB-KW"/>
</dbReference>
<evidence type="ECO:0000256" key="6">
    <source>
        <dbReference type="SAM" id="MobiDB-lite"/>
    </source>
</evidence>
<dbReference type="InterPro" id="IPR013325">
    <property type="entry name" value="RNA_pol_sigma_r2"/>
</dbReference>
<dbReference type="SUPFAM" id="SSF88946">
    <property type="entry name" value="Sigma2 domain of RNA polymerase sigma factors"/>
    <property type="match status" value="1"/>
</dbReference>
<evidence type="ECO:0000313" key="10">
    <source>
        <dbReference type="Proteomes" id="UP000318626"/>
    </source>
</evidence>
<gene>
    <name evidence="9" type="primary">sigE_1</name>
    <name evidence="9" type="ORF">Pan97_03120</name>
</gene>
<dbReference type="KEGG" id="bvo:Pan97_03120"/>
<keyword evidence="4" id="KW-0238">DNA-binding</keyword>
<protein>
    <submittedName>
        <fullName evidence="9">ECF RNA polymerase sigma factor SigE</fullName>
    </submittedName>
</protein>
<evidence type="ECO:0000256" key="2">
    <source>
        <dbReference type="ARBA" id="ARBA00023015"/>
    </source>
</evidence>
<reference evidence="10" key="1">
    <citation type="submission" date="2019-02" db="EMBL/GenBank/DDBJ databases">
        <title>Deep-cultivation of Planctomycetes and their phenomic and genomic characterization uncovers novel biology.</title>
        <authorList>
            <person name="Wiegand S."/>
            <person name="Jogler M."/>
            <person name="Boedeker C."/>
            <person name="Pinto D."/>
            <person name="Vollmers J."/>
            <person name="Rivas-Marin E."/>
            <person name="Kohn T."/>
            <person name="Peeters S.H."/>
            <person name="Heuer A."/>
            <person name="Rast P."/>
            <person name="Oberbeckmann S."/>
            <person name="Bunk B."/>
            <person name="Jeske O."/>
            <person name="Meyerdierks A."/>
            <person name="Storesund J.E."/>
            <person name="Kallscheuer N."/>
            <person name="Luecker S."/>
            <person name="Lage O.M."/>
            <person name="Pohl T."/>
            <person name="Merkel B.J."/>
            <person name="Hornburger P."/>
            <person name="Mueller R.-W."/>
            <person name="Bruemmer F."/>
            <person name="Labrenz M."/>
            <person name="Spormann A.M."/>
            <person name="Op den Camp H."/>
            <person name="Overmann J."/>
            <person name="Amann R."/>
            <person name="Jetten M.S.M."/>
            <person name="Mascher T."/>
            <person name="Medema M.H."/>
            <person name="Devos D.P."/>
            <person name="Kaster A.-K."/>
            <person name="Ovreas L."/>
            <person name="Rohde M."/>
            <person name="Galperin M.Y."/>
            <person name="Jogler C."/>
        </authorList>
    </citation>
    <scope>NUCLEOTIDE SEQUENCE [LARGE SCALE GENOMIC DNA]</scope>
    <source>
        <strain evidence="10">Pan97</strain>
    </source>
</reference>
<dbReference type="InterPro" id="IPR014284">
    <property type="entry name" value="RNA_pol_sigma-70_dom"/>
</dbReference>
<dbReference type="InterPro" id="IPR007627">
    <property type="entry name" value="RNA_pol_sigma70_r2"/>
</dbReference>
<dbReference type="InterPro" id="IPR013249">
    <property type="entry name" value="RNA_pol_sigma70_r4_t2"/>
</dbReference>
<feature type="compositionally biased region" description="Basic and acidic residues" evidence="6">
    <location>
        <begin position="104"/>
        <end position="117"/>
    </location>
</feature>
<dbReference type="InterPro" id="IPR013324">
    <property type="entry name" value="RNA_pol_sigma_r3/r4-like"/>
</dbReference>
<dbReference type="InterPro" id="IPR036388">
    <property type="entry name" value="WH-like_DNA-bd_sf"/>
</dbReference>
<accession>A0A518C2A5</accession>
<dbReference type="Gene3D" id="1.10.1740.10">
    <property type="match status" value="1"/>
</dbReference>
<proteinExistence type="inferred from homology"/>
<evidence type="ECO:0000259" key="8">
    <source>
        <dbReference type="Pfam" id="PF08281"/>
    </source>
</evidence>
<organism evidence="9 10">
    <name type="scientific">Bremerella volcania</name>
    <dbReference type="NCBI Taxonomy" id="2527984"/>
    <lineage>
        <taxon>Bacteria</taxon>
        <taxon>Pseudomonadati</taxon>
        <taxon>Planctomycetota</taxon>
        <taxon>Planctomycetia</taxon>
        <taxon>Pirellulales</taxon>
        <taxon>Pirellulaceae</taxon>
        <taxon>Bremerella</taxon>
    </lineage>
</organism>
<dbReference type="EMBL" id="CP036289">
    <property type="protein sequence ID" value="QDU73342.1"/>
    <property type="molecule type" value="Genomic_DNA"/>
</dbReference>
<feature type="region of interest" description="Disordered" evidence="6">
    <location>
        <begin position="1"/>
        <end position="21"/>
    </location>
</feature>
<keyword evidence="2" id="KW-0805">Transcription regulation</keyword>
<dbReference type="Pfam" id="PF08281">
    <property type="entry name" value="Sigma70_r4_2"/>
    <property type="match status" value="1"/>
</dbReference>
<name>A0A518C2A5_9BACT</name>
<dbReference type="GO" id="GO:0006352">
    <property type="term" value="P:DNA-templated transcription initiation"/>
    <property type="evidence" value="ECO:0007669"/>
    <property type="project" value="InterPro"/>
</dbReference>
<feature type="domain" description="RNA polymerase sigma-70 region 2" evidence="7">
    <location>
        <begin position="28"/>
        <end position="90"/>
    </location>
</feature>
<dbReference type="PANTHER" id="PTHR43133">
    <property type="entry name" value="RNA POLYMERASE ECF-TYPE SIGMA FACTO"/>
    <property type="match status" value="1"/>
</dbReference>
<dbReference type="PANTHER" id="PTHR43133:SF8">
    <property type="entry name" value="RNA POLYMERASE SIGMA FACTOR HI_1459-RELATED"/>
    <property type="match status" value="1"/>
</dbReference>
<dbReference type="Pfam" id="PF04542">
    <property type="entry name" value="Sigma70_r2"/>
    <property type="match status" value="1"/>
</dbReference>
<evidence type="ECO:0000256" key="1">
    <source>
        <dbReference type="ARBA" id="ARBA00010641"/>
    </source>
</evidence>
<keyword evidence="10" id="KW-1185">Reference proteome</keyword>
<evidence type="ECO:0000259" key="7">
    <source>
        <dbReference type="Pfam" id="PF04542"/>
    </source>
</evidence>
<dbReference type="SUPFAM" id="SSF88659">
    <property type="entry name" value="Sigma3 and sigma4 domains of RNA polymerase sigma factors"/>
    <property type="match status" value="1"/>
</dbReference>
<comment type="similarity">
    <text evidence="1">Belongs to the sigma-70 factor family. ECF subfamily.</text>
</comment>
<evidence type="ECO:0000256" key="4">
    <source>
        <dbReference type="ARBA" id="ARBA00023125"/>
    </source>
</evidence>
<feature type="region of interest" description="Disordered" evidence="6">
    <location>
        <begin position="94"/>
        <end position="117"/>
    </location>
</feature>
<keyword evidence="3" id="KW-0731">Sigma factor</keyword>
<evidence type="ECO:0000256" key="5">
    <source>
        <dbReference type="ARBA" id="ARBA00023163"/>
    </source>
</evidence>
<dbReference type="GO" id="GO:0016987">
    <property type="term" value="F:sigma factor activity"/>
    <property type="evidence" value="ECO:0007669"/>
    <property type="project" value="UniProtKB-KW"/>
</dbReference>
<dbReference type="NCBIfam" id="TIGR02937">
    <property type="entry name" value="sigma70-ECF"/>
    <property type="match status" value="1"/>
</dbReference>
<dbReference type="AlphaFoldDB" id="A0A518C2A5"/>